<accession>A0A1G9HY42</accession>
<proteinExistence type="predicted"/>
<evidence type="ECO:0000256" key="1">
    <source>
        <dbReference type="SAM" id="MobiDB-lite"/>
    </source>
</evidence>
<dbReference type="AlphaFoldDB" id="A0A1G9HY42"/>
<name>A0A1G9HY42_9ACTN</name>
<dbReference type="EMBL" id="FNDJ01000023">
    <property type="protein sequence ID" value="SDL17917.1"/>
    <property type="molecule type" value="Genomic_DNA"/>
</dbReference>
<dbReference type="OrthoDB" id="3534685at2"/>
<keyword evidence="3" id="KW-1185">Reference proteome</keyword>
<protein>
    <submittedName>
        <fullName evidence="2">Uncharacterized protein</fullName>
    </submittedName>
</protein>
<organism evidence="2 3">
    <name type="scientific">Nonomuraea jiangxiensis</name>
    <dbReference type="NCBI Taxonomy" id="633440"/>
    <lineage>
        <taxon>Bacteria</taxon>
        <taxon>Bacillati</taxon>
        <taxon>Actinomycetota</taxon>
        <taxon>Actinomycetes</taxon>
        <taxon>Streptosporangiales</taxon>
        <taxon>Streptosporangiaceae</taxon>
        <taxon>Nonomuraea</taxon>
    </lineage>
</organism>
<gene>
    <name evidence="2" type="ORF">SAMN05421869_12322</name>
</gene>
<feature type="region of interest" description="Disordered" evidence="1">
    <location>
        <begin position="45"/>
        <end position="83"/>
    </location>
</feature>
<evidence type="ECO:0000313" key="3">
    <source>
        <dbReference type="Proteomes" id="UP000199202"/>
    </source>
</evidence>
<dbReference type="STRING" id="633440.SAMN05421869_12322"/>
<dbReference type="RefSeq" id="WP_090943530.1">
    <property type="nucleotide sequence ID" value="NZ_FNDJ01000023.1"/>
</dbReference>
<evidence type="ECO:0000313" key="2">
    <source>
        <dbReference type="EMBL" id="SDL17917.1"/>
    </source>
</evidence>
<sequence length="83" mass="8737">MGFTQAENDVADVMIWLRCNHGREVSYADIAAGVEFPDGHRLRRAVGDHDSDGDVGADRVMAAGSPPPLAGLRPGATVTHGQP</sequence>
<reference evidence="2 3" key="1">
    <citation type="submission" date="2016-10" db="EMBL/GenBank/DDBJ databases">
        <authorList>
            <person name="de Groot N.N."/>
        </authorList>
    </citation>
    <scope>NUCLEOTIDE SEQUENCE [LARGE SCALE GENOMIC DNA]</scope>
    <source>
        <strain evidence="2 3">CGMCC 4.6533</strain>
    </source>
</reference>
<dbReference type="Proteomes" id="UP000199202">
    <property type="component" value="Unassembled WGS sequence"/>
</dbReference>